<evidence type="ECO:0000256" key="1">
    <source>
        <dbReference type="SAM" id="SignalP"/>
    </source>
</evidence>
<sequence>MKLFSTLTAAVLAVSVFAQQLVPGTYKITSALGPNNVLTSEFAGAAITVEAELEANSPTQLWTLTAVPGLGAGNFTFTNVASGGFIFAPVAAINGPLLDFSTPSNFFTRAGAPFPEPPGPFFRIILNGQLVIAFEPPIPNSAILLPTTEAQGSTPPVNNQVWHFARVDSD</sequence>
<gene>
    <name evidence="2" type="ORF">EXIGLDRAFT_722597</name>
</gene>
<proteinExistence type="predicted"/>
<feature type="signal peptide" evidence="1">
    <location>
        <begin position="1"/>
        <end position="18"/>
    </location>
</feature>
<dbReference type="OrthoDB" id="2931376at2759"/>
<dbReference type="Gene3D" id="2.80.10.50">
    <property type="match status" value="1"/>
</dbReference>
<keyword evidence="3" id="KW-1185">Reference proteome</keyword>
<accession>A0A165F7X0</accession>
<organism evidence="2 3">
    <name type="scientific">Exidia glandulosa HHB12029</name>
    <dbReference type="NCBI Taxonomy" id="1314781"/>
    <lineage>
        <taxon>Eukaryota</taxon>
        <taxon>Fungi</taxon>
        <taxon>Dikarya</taxon>
        <taxon>Basidiomycota</taxon>
        <taxon>Agaricomycotina</taxon>
        <taxon>Agaricomycetes</taxon>
        <taxon>Auriculariales</taxon>
        <taxon>Exidiaceae</taxon>
        <taxon>Exidia</taxon>
    </lineage>
</organism>
<evidence type="ECO:0000313" key="2">
    <source>
        <dbReference type="EMBL" id="KZV88550.1"/>
    </source>
</evidence>
<evidence type="ECO:0008006" key="4">
    <source>
        <dbReference type="Google" id="ProtNLM"/>
    </source>
</evidence>
<feature type="chain" id="PRO_5007857647" description="Ricin B lectin domain-containing protein" evidence="1">
    <location>
        <begin position="19"/>
        <end position="170"/>
    </location>
</feature>
<keyword evidence="1" id="KW-0732">Signal</keyword>
<protein>
    <recommendedName>
        <fullName evidence="4">Ricin B lectin domain-containing protein</fullName>
    </recommendedName>
</protein>
<reference evidence="2 3" key="1">
    <citation type="journal article" date="2016" name="Mol. Biol. Evol.">
        <title>Comparative Genomics of Early-Diverging Mushroom-Forming Fungi Provides Insights into the Origins of Lignocellulose Decay Capabilities.</title>
        <authorList>
            <person name="Nagy L.G."/>
            <person name="Riley R."/>
            <person name="Tritt A."/>
            <person name="Adam C."/>
            <person name="Daum C."/>
            <person name="Floudas D."/>
            <person name="Sun H."/>
            <person name="Yadav J.S."/>
            <person name="Pangilinan J."/>
            <person name="Larsson K.H."/>
            <person name="Matsuura K."/>
            <person name="Barry K."/>
            <person name="Labutti K."/>
            <person name="Kuo R."/>
            <person name="Ohm R.A."/>
            <person name="Bhattacharya S.S."/>
            <person name="Shirouzu T."/>
            <person name="Yoshinaga Y."/>
            <person name="Martin F.M."/>
            <person name="Grigoriev I.V."/>
            <person name="Hibbett D.S."/>
        </authorList>
    </citation>
    <scope>NUCLEOTIDE SEQUENCE [LARGE SCALE GENOMIC DNA]</scope>
    <source>
        <strain evidence="2 3">HHB12029</strain>
    </source>
</reference>
<name>A0A165F7X0_EXIGL</name>
<dbReference type="Proteomes" id="UP000077266">
    <property type="component" value="Unassembled WGS sequence"/>
</dbReference>
<dbReference type="EMBL" id="KV426097">
    <property type="protein sequence ID" value="KZV88550.1"/>
    <property type="molecule type" value="Genomic_DNA"/>
</dbReference>
<dbReference type="AlphaFoldDB" id="A0A165F7X0"/>
<evidence type="ECO:0000313" key="3">
    <source>
        <dbReference type="Proteomes" id="UP000077266"/>
    </source>
</evidence>
<dbReference type="InParanoid" id="A0A165F7X0"/>